<evidence type="ECO:0000313" key="2">
    <source>
        <dbReference type="EMBL" id="VDK54974.1"/>
    </source>
</evidence>
<dbReference type="OrthoDB" id="823504at2759"/>
<dbReference type="InterPro" id="IPR019791">
    <property type="entry name" value="Haem_peroxidase_animal"/>
</dbReference>
<dbReference type="AlphaFoldDB" id="A0A3P6SIX3"/>
<dbReference type="InterPro" id="IPR010255">
    <property type="entry name" value="Haem_peroxidase_sf"/>
</dbReference>
<dbReference type="GO" id="GO:0006979">
    <property type="term" value="P:response to oxidative stress"/>
    <property type="evidence" value="ECO:0007669"/>
    <property type="project" value="InterPro"/>
</dbReference>
<keyword evidence="3" id="KW-1185">Reference proteome</keyword>
<feature type="non-terminal residue" evidence="2">
    <location>
        <position position="135"/>
    </location>
</feature>
<name>A0A3P6SIX3_9BILA</name>
<dbReference type="Pfam" id="PF03098">
    <property type="entry name" value="An_peroxidase"/>
    <property type="match status" value="1"/>
</dbReference>
<dbReference type="Gene3D" id="1.10.640.10">
    <property type="entry name" value="Haem peroxidase domain superfamily, animal type"/>
    <property type="match status" value="1"/>
</dbReference>
<reference evidence="2 3" key="1">
    <citation type="submission" date="2018-11" db="EMBL/GenBank/DDBJ databases">
        <authorList>
            <consortium name="Pathogen Informatics"/>
        </authorList>
    </citation>
    <scope>NUCLEOTIDE SEQUENCE [LARGE SCALE GENOMIC DNA]</scope>
</reference>
<keyword evidence="1" id="KW-0575">Peroxidase</keyword>
<dbReference type="GO" id="GO:0020037">
    <property type="term" value="F:heme binding"/>
    <property type="evidence" value="ECO:0007669"/>
    <property type="project" value="InterPro"/>
</dbReference>
<keyword evidence="1" id="KW-0560">Oxidoreductase</keyword>
<evidence type="ECO:0000256" key="1">
    <source>
        <dbReference type="ARBA" id="ARBA00022559"/>
    </source>
</evidence>
<gene>
    <name evidence="2" type="ORF">GPUH_LOCUS6507</name>
</gene>
<dbReference type="GO" id="GO:0005615">
    <property type="term" value="C:extracellular space"/>
    <property type="evidence" value="ECO:0007669"/>
    <property type="project" value="TreeGrafter"/>
</dbReference>
<dbReference type="GO" id="GO:0004601">
    <property type="term" value="F:peroxidase activity"/>
    <property type="evidence" value="ECO:0007669"/>
    <property type="project" value="UniProtKB-KW"/>
</dbReference>
<evidence type="ECO:0000313" key="3">
    <source>
        <dbReference type="Proteomes" id="UP000271098"/>
    </source>
</evidence>
<dbReference type="Proteomes" id="UP000271098">
    <property type="component" value="Unassembled WGS sequence"/>
</dbReference>
<dbReference type="PANTHER" id="PTHR11475:SF61">
    <property type="entry name" value="PEROXIDASE MLT-7"/>
    <property type="match status" value="1"/>
</dbReference>
<sequence length="135" mass="15574">MRKRSISSFSFVFHWIFTSVSFRFRQRRCLKISRSSPICGTGRNSVPREQLNENTAFVDASPLYGSSSKDLHKFRDGRTGFLRMNRFNNQLVLPFDQSKCRSPAKCTATFTAGDIRVNLFIGLSSMHILFTREHN</sequence>
<protein>
    <submittedName>
        <fullName evidence="2">Uncharacterized protein</fullName>
    </submittedName>
</protein>
<dbReference type="InterPro" id="IPR037120">
    <property type="entry name" value="Haem_peroxidase_sf_animal"/>
</dbReference>
<dbReference type="PANTHER" id="PTHR11475">
    <property type="entry name" value="OXIDASE/PEROXIDASE"/>
    <property type="match status" value="1"/>
</dbReference>
<accession>A0A3P6SIX3</accession>
<dbReference type="SUPFAM" id="SSF48113">
    <property type="entry name" value="Heme-dependent peroxidases"/>
    <property type="match status" value="1"/>
</dbReference>
<proteinExistence type="predicted"/>
<dbReference type="PROSITE" id="PS50292">
    <property type="entry name" value="PEROXIDASE_3"/>
    <property type="match status" value="1"/>
</dbReference>
<dbReference type="EMBL" id="UYRT01015418">
    <property type="protein sequence ID" value="VDK54974.1"/>
    <property type="molecule type" value="Genomic_DNA"/>
</dbReference>
<organism evidence="2 3">
    <name type="scientific">Gongylonema pulchrum</name>
    <dbReference type="NCBI Taxonomy" id="637853"/>
    <lineage>
        <taxon>Eukaryota</taxon>
        <taxon>Metazoa</taxon>
        <taxon>Ecdysozoa</taxon>
        <taxon>Nematoda</taxon>
        <taxon>Chromadorea</taxon>
        <taxon>Rhabditida</taxon>
        <taxon>Spirurina</taxon>
        <taxon>Spiruromorpha</taxon>
        <taxon>Spiruroidea</taxon>
        <taxon>Gongylonematidae</taxon>
        <taxon>Gongylonema</taxon>
    </lineage>
</organism>